<accession>A0A450TFS1</accession>
<sequence length="149" mass="17057">MPILRKFSLNTPVLASNLRKNAHDFSLFRYDSHKPGRLLAELEPDPNKRIKYIDFILRYANLNESEQAQYEERLQHSSYREVIMGPVQQAIEKSLQQGIQQGMEQGMQKGEHKKAIEVARAALDEGMGIGVVSKISGLSEEEIRRLLIH</sequence>
<reference evidence="1" key="1">
    <citation type="submission" date="2019-02" db="EMBL/GenBank/DDBJ databases">
        <authorList>
            <person name="Gruber-Vodicka R. H."/>
            <person name="Seah K. B. B."/>
        </authorList>
    </citation>
    <scope>NUCLEOTIDE SEQUENCE</scope>
    <source>
        <strain evidence="1">BECK_DK47</strain>
    </source>
</reference>
<dbReference type="AlphaFoldDB" id="A0A450TFS1"/>
<evidence type="ECO:0000313" key="1">
    <source>
        <dbReference type="EMBL" id="VFJ66020.1"/>
    </source>
</evidence>
<gene>
    <name evidence="1" type="ORF">BECKDK2373B_GA0170837_11584</name>
</gene>
<organism evidence="1">
    <name type="scientific">Candidatus Kentrum sp. DK</name>
    <dbReference type="NCBI Taxonomy" id="2126562"/>
    <lineage>
        <taxon>Bacteria</taxon>
        <taxon>Pseudomonadati</taxon>
        <taxon>Pseudomonadota</taxon>
        <taxon>Gammaproteobacteria</taxon>
        <taxon>Candidatus Kentrum</taxon>
    </lineage>
</organism>
<evidence type="ECO:0008006" key="2">
    <source>
        <dbReference type="Google" id="ProtNLM"/>
    </source>
</evidence>
<protein>
    <recommendedName>
        <fullName evidence="2">Transposase, YhgA-like</fullName>
    </recommendedName>
</protein>
<name>A0A450TFS1_9GAMM</name>
<dbReference type="EMBL" id="CAADEX010000158">
    <property type="protein sequence ID" value="VFJ66020.1"/>
    <property type="molecule type" value="Genomic_DNA"/>
</dbReference>
<proteinExistence type="predicted"/>